<reference evidence="2 3" key="1">
    <citation type="submission" date="2022-12" db="EMBL/GenBank/DDBJ databases">
        <title>Chromosome-level genome of Tegillarca granosa.</title>
        <authorList>
            <person name="Kim J."/>
        </authorList>
    </citation>
    <scope>NUCLEOTIDE SEQUENCE [LARGE SCALE GENOMIC DNA]</scope>
    <source>
        <strain evidence="2">Teg-2019</strain>
        <tissue evidence="2">Adductor muscle</tissue>
    </source>
</reference>
<sequence>MSFRDMDWFLMYVMLQLCFNGKQANTTIPIPRICGRQTQRFNISAKSPSEYYRLNIYLPFEDSLNQQLSLRFNDLTHKAEKTLNFLPSNLDQQTIESILELF</sequence>
<feature type="non-terminal residue" evidence="2">
    <location>
        <position position="102"/>
    </location>
</feature>
<evidence type="ECO:0000313" key="3">
    <source>
        <dbReference type="Proteomes" id="UP001217089"/>
    </source>
</evidence>
<name>A0ABQ9E6L5_TEGGR</name>
<comment type="caution">
    <text evidence="2">The sequence shown here is derived from an EMBL/GenBank/DDBJ whole genome shotgun (WGS) entry which is preliminary data.</text>
</comment>
<organism evidence="2 3">
    <name type="scientific">Tegillarca granosa</name>
    <name type="common">Malaysian cockle</name>
    <name type="synonym">Anadara granosa</name>
    <dbReference type="NCBI Taxonomy" id="220873"/>
    <lineage>
        <taxon>Eukaryota</taxon>
        <taxon>Metazoa</taxon>
        <taxon>Spiralia</taxon>
        <taxon>Lophotrochozoa</taxon>
        <taxon>Mollusca</taxon>
        <taxon>Bivalvia</taxon>
        <taxon>Autobranchia</taxon>
        <taxon>Pteriomorphia</taxon>
        <taxon>Arcoida</taxon>
        <taxon>Arcoidea</taxon>
        <taxon>Arcidae</taxon>
        <taxon>Tegillarca</taxon>
    </lineage>
</organism>
<dbReference type="Proteomes" id="UP001217089">
    <property type="component" value="Unassembled WGS sequence"/>
</dbReference>
<protein>
    <submittedName>
        <fullName evidence="2">Uncharacterized protein</fullName>
    </submittedName>
</protein>
<dbReference type="EMBL" id="JARBDR010000919">
    <property type="protein sequence ID" value="KAJ8300984.1"/>
    <property type="molecule type" value="Genomic_DNA"/>
</dbReference>
<accession>A0ABQ9E6L5</accession>
<keyword evidence="3" id="KW-1185">Reference proteome</keyword>
<evidence type="ECO:0000313" key="2">
    <source>
        <dbReference type="EMBL" id="KAJ8300984.1"/>
    </source>
</evidence>
<feature type="chain" id="PRO_5047088285" evidence="1">
    <location>
        <begin position="25"/>
        <end position="102"/>
    </location>
</feature>
<feature type="signal peptide" evidence="1">
    <location>
        <begin position="1"/>
        <end position="24"/>
    </location>
</feature>
<proteinExistence type="predicted"/>
<keyword evidence="1" id="KW-0732">Signal</keyword>
<evidence type="ECO:0000256" key="1">
    <source>
        <dbReference type="SAM" id="SignalP"/>
    </source>
</evidence>
<gene>
    <name evidence="2" type="ORF">KUTeg_022503</name>
</gene>